<keyword evidence="1" id="KW-0812">Transmembrane</keyword>
<protein>
    <submittedName>
        <fullName evidence="2">Uncharacterized protein</fullName>
    </submittedName>
</protein>
<gene>
    <name evidence="2" type="ORF">O0S08_17325</name>
</gene>
<feature type="transmembrane region" description="Helical" evidence="1">
    <location>
        <begin position="149"/>
        <end position="172"/>
    </location>
</feature>
<name>A0ABY7HF50_9BACT</name>
<dbReference type="EMBL" id="CP114040">
    <property type="protein sequence ID" value="WAS97905.1"/>
    <property type="molecule type" value="Genomic_DNA"/>
</dbReference>
<proteinExistence type="predicted"/>
<feature type="transmembrane region" description="Helical" evidence="1">
    <location>
        <begin position="121"/>
        <end position="143"/>
    </location>
</feature>
<organism evidence="2 3">
    <name type="scientific">Nannocystis punicea</name>
    <dbReference type="NCBI Taxonomy" id="2995304"/>
    <lineage>
        <taxon>Bacteria</taxon>
        <taxon>Pseudomonadati</taxon>
        <taxon>Myxococcota</taxon>
        <taxon>Polyangia</taxon>
        <taxon>Nannocystales</taxon>
        <taxon>Nannocystaceae</taxon>
        <taxon>Nannocystis</taxon>
    </lineage>
</organism>
<evidence type="ECO:0000313" key="3">
    <source>
        <dbReference type="Proteomes" id="UP001164459"/>
    </source>
</evidence>
<keyword evidence="1" id="KW-1133">Transmembrane helix</keyword>
<reference evidence="2" key="1">
    <citation type="submission" date="2022-11" db="EMBL/GenBank/DDBJ databases">
        <title>Minimal conservation of predation-associated metabolite biosynthetic gene clusters underscores biosynthetic potential of Myxococcota including descriptions for ten novel species: Archangium lansinium sp. nov., Myxococcus landrumus sp. nov., Nannocystis bai.</title>
        <authorList>
            <person name="Ahearne A."/>
            <person name="Stevens C."/>
            <person name="Dowd S."/>
        </authorList>
    </citation>
    <scope>NUCLEOTIDE SEQUENCE</scope>
    <source>
        <strain evidence="2">Fl3</strain>
    </source>
</reference>
<evidence type="ECO:0000313" key="2">
    <source>
        <dbReference type="EMBL" id="WAS97905.1"/>
    </source>
</evidence>
<sequence>MRRKTVPLLPVPGLALPELETTALACHEPLLPVAPVPGDPDCEWRPCDADLPVVMDALESLSKSLELHDRSTGATLHWHHDASDLGLWVDVTAVASEGHTRVGLRIRPAGGSFAGAAPPGWFSDATFCAQVALAACLLLALFLVSGDLWVLAFLGLVSSGFTLSFMLGLVVIPERRRALAQQAWTASWRRDFWPALEARLRQRALYR</sequence>
<dbReference type="Proteomes" id="UP001164459">
    <property type="component" value="Chromosome"/>
</dbReference>
<accession>A0ABY7HF50</accession>
<dbReference type="RefSeq" id="WP_269040271.1">
    <property type="nucleotide sequence ID" value="NZ_CP114040.1"/>
</dbReference>
<evidence type="ECO:0000256" key="1">
    <source>
        <dbReference type="SAM" id="Phobius"/>
    </source>
</evidence>
<keyword evidence="1" id="KW-0472">Membrane</keyword>
<keyword evidence="3" id="KW-1185">Reference proteome</keyword>